<gene>
    <name evidence="1" type="ORF">HAX54_043200</name>
</gene>
<dbReference type="Proteomes" id="UP000823775">
    <property type="component" value="Unassembled WGS sequence"/>
</dbReference>
<organism evidence="1 2">
    <name type="scientific">Datura stramonium</name>
    <name type="common">Jimsonweed</name>
    <name type="synonym">Common thornapple</name>
    <dbReference type="NCBI Taxonomy" id="4076"/>
    <lineage>
        <taxon>Eukaryota</taxon>
        <taxon>Viridiplantae</taxon>
        <taxon>Streptophyta</taxon>
        <taxon>Embryophyta</taxon>
        <taxon>Tracheophyta</taxon>
        <taxon>Spermatophyta</taxon>
        <taxon>Magnoliopsida</taxon>
        <taxon>eudicotyledons</taxon>
        <taxon>Gunneridae</taxon>
        <taxon>Pentapetalae</taxon>
        <taxon>asterids</taxon>
        <taxon>lamiids</taxon>
        <taxon>Solanales</taxon>
        <taxon>Solanaceae</taxon>
        <taxon>Solanoideae</taxon>
        <taxon>Datureae</taxon>
        <taxon>Datura</taxon>
    </lineage>
</organism>
<comment type="caution">
    <text evidence="1">The sequence shown here is derived from an EMBL/GenBank/DDBJ whole genome shotgun (WGS) entry which is preliminary data.</text>
</comment>
<name>A0ABS8W481_DATST</name>
<evidence type="ECO:0000313" key="2">
    <source>
        <dbReference type="Proteomes" id="UP000823775"/>
    </source>
</evidence>
<protein>
    <submittedName>
        <fullName evidence="1">Uncharacterized protein</fullName>
    </submittedName>
</protein>
<keyword evidence="2" id="KW-1185">Reference proteome</keyword>
<dbReference type="EMBL" id="JACEIK010006448">
    <property type="protein sequence ID" value="MCE2055696.1"/>
    <property type="molecule type" value="Genomic_DNA"/>
</dbReference>
<reference evidence="1 2" key="1">
    <citation type="journal article" date="2021" name="BMC Genomics">
        <title>Datura genome reveals duplications of psychoactive alkaloid biosynthetic genes and high mutation rate following tissue culture.</title>
        <authorList>
            <person name="Rajewski A."/>
            <person name="Carter-House D."/>
            <person name="Stajich J."/>
            <person name="Litt A."/>
        </authorList>
    </citation>
    <scope>NUCLEOTIDE SEQUENCE [LARGE SCALE GENOMIC DNA]</scope>
    <source>
        <strain evidence="1">AR-01</strain>
    </source>
</reference>
<accession>A0ABS8W481</accession>
<evidence type="ECO:0000313" key="1">
    <source>
        <dbReference type="EMBL" id="MCE2055696.1"/>
    </source>
</evidence>
<proteinExistence type="predicted"/>
<sequence length="100" mass="11449">MNCSFSLLHFIISIYYIIQEDNATITVKIHAFISPPLEEFKSKKIAQLSITINYDVKSLPLSQEYISKLINNNITTLEISNLKDEKKQIFCIDRVVLNGA</sequence>